<dbReference type="PANTHER" id="PTHR48009">
    <property type="entry name" value="LEUCINE-RICH REPEAT (LRR) FAMILY PROTEIN"/>
    <property type="match status" value="1"/>
</dbReference>
<dbReference type="InterPro" id="IPR003591">
    <property type="entry name" value="Leu-rich_rpt_typical-subtyp"/>
</dbReference>
<keyword evidence="8" id="KW-1185">Reference proteome</keyword>
<keyword evidence="3 6" id="KW-0732">Signal</keyword>
<dbReference type="PROSITE" id="PS51450">
    <property type="entry name" value="LRR"/>
    <property type="match status" value="1"/>
</dbReference>
<dbReference type="Pfam" id="PF13855">
    <property type="entry name" value="LRR_8"/>
    <property type="match status" value="2"/>
</dbReference>
<dbReference type="PANTHER" id="PTHR48009:SF12">
    <property type="entry name" value="LEUCINE-RICH REPEAT RECEPTOR-LIKE PROTEIN KINASE PEPR2"/>
    <property type="match status" value="1"/>
</dbReference>
<accession>A0AAW1MBJ9</accession>
<organism evidence="7 8">
    <name type="scientific">Saponaria officinalis</name>
    <name type="common">Common soapwort</name>
    <name type="synonym">Lychnis saponaria</name>
    <dbReference type="NCBI Taxonomy" id="3572"/>
    <lineage>
        <taxon>Eukaryota</taxon>
        <taxon>Viridiplantae</taxon>
        <taxon>Streptophyta</taxon>
        <taxon>Embryophyta</taxon>
        <taxon>Tracheophyta</taxon>
        <taxon>Spermatophyta</taxon>
        <taxon>Magnoliopsida</taxon>
        <taxon>eudicotyledons</taxon>
        <taxon>Gunneridae</taxon>
        <taxon>Pentapetalae</taxon>
        <taxon>Caryophyllales</taxon>
        <taxon>Caryophyllaceae</taxon>
        <taxon>Caryophylleae</taxon>
        <taxon>Saponaria</taxon>
    </lineage>
</organism>
<comment type="caution">
    <text evidence="7">The sequence shown here is derived from an EMBL/GenBank/DDBJ whole genome shotgun (WGS) entry which is preliminary data.</text>
</comment>
<keyword evidence="4" id="KW-0677">Repeat</keyword>
<evidence type="ECO:0000313" key="8">
    <source>
        <dbReference type="Proteomes" id="UP001443914"/>
    </source>
</evidence>
<dbReference type="Proteomes" id="UP001443914">
    <property type="component" value="Unassembled WGS sequence"/>
</dbReference>
<dbReference type="InterPro" id="IPR032675">
    <property type="entry name" value="LRR_dom_sf"/>
</dbReference>
<feature type="chain" id="PRO_5043530904" evidence="6">
    <location>
        <begin position="27"/>
        <end position="420"/>
    </location>
</feature>
<evidence type="ECO:0000256" key="2">
    <source>
        <dbReference type="ARBA" id="ARBA00022614"/>
    </source>
</evidence>
<dbReference type="EMBL" id="JBDFQZ010000003">
    <property type="protein sequence ID" value="KAK9743437.1"/>
    <property type="molecule type" value="Genomic_DNA"/>
</dbReference>
<evidence type="ECO:0000256" key="4">
    <source>
        <dbReference type="ARBA" id="ARBA00022737"/>
    </source>
</evidence>
<dbReference type="SMART" id="SM00369">
    <property type="entry name" value="LRR_TYP"/>
    <property type="match status" value="6"/>
</dbReference>
<dbReference type="AlphaFoldDB" id="A0AAW1MBJ9"/>
<sequence>MTMKKLHSLICTPFFICVLCLVVANAATHPGDILALKNLKQGLDSTSIALGSCLSSWDFSMDPCDNLFSAHFTCGLSCDFSLSGLRRVTEITLDSAGYSGTLTSATWNLPYLHTLDLSGNFFSGSLPESFSNLVRLRHLSLSRNSFSYSIPYSLGSLPYLEELYLDNNQLSGSIPPSLNKLSHLKRLEIQQNHLSGDFPYLGSLKNLYFLDASENNISSLGSNPLSLPISLISFSMRNNNLVGQMPRKFLHMQFLEVLDLSYNQLSGPIPGEIFLHPSLQQLSLCHNRFLSVENPRKDENIGGKMVAVDLSYNEIGGLLPKFLADFPNLSALSLEHNRFTGMIPSGYAAKVATASFQRLLLGGNYLFGPIPGPFKRVKPGSVNVSLVDNCLLVCPDTYFFCKGGDQKSILQCKSFRHTIP</sequence>
<name>A0AAW1MBJ9_SAPOF</name>
<feature type="signal peptide" evidence="6">
    <location>
        <begin position="1"/>
        <end position="26"/>
    </location>
</feature>
<dbReference type="FunFam" id="3.80.10.10:FF:000400">
    <property type="entry name" value="Nuclear pore complex protein NUP107"/>
    <property type="match status" value="1"/>
</dbReference>
<gene>
    <name evidence="7" type="ORF">RND81_03G239300</name>
</gene>
<evidence type="ECO:0000313" key="7">
    <source>
        <dbReference type="EMBL" id="KAK9743437.1"/>
    </source>
</evidence>
<protein>
    <submittedName>
        <fullName evidence="7">Uncharacterized protein</fullName>
    </submittedName>
</protein>
<keyword evidence="5" id="KW-0472">Membrane</keyword>
<dbReference type="SUPFAM" id="SSF52058">
    <property type="entry name" value="L domain-like"/>
    <property type="match status" value="1"/>
</dbReference>
<evidence type="ECO:0000256" key="1">
    <source>
        <dbReference type="ARBA" id="ARBA00004370"/>
    </source>
</evidence>
<evidence type="ECO:0000256" key="3">
    <source>
        <dbReference type="ARBA" id="ARBA00022729"/>
    </source>
</evidence>
<dbReference type="InterPro" id="IPR001611">
    <property type="entry name" value="Leu-rich_rpt"/>
</dbReference>
<evidence type="ECO:0000256" key="6">
    <source>
        <dbReference type="SAM" id="SignalP"/>
    </source>
</evidence>
<proteinExistence type="predicted"/>
<dbReference type="InterPro" id="IPR053213">
    <property type="entry name" value="RLP29"/>
</dbReference>
<keyword evidence="2" id="KW-0433">Leucine-rich repeat</keyword>
<dbReference type="Gene3D" id="3.80.10.10">
    <property type="entry name" value="Ribonuclease Inhibitor"/>
    <property type="match status" value="2"/>
</dbReference>
<dbReference type="GO" id="GO:0016020">
    <property type="term" value="C:membrane"/>
    <property type="evidence" value="ECO:0007669"/>
    <property type="project" value="UniProtKB-SubCell"/>
</dbReference>
<reference evidence="7" key="1">
    <citation type="submission" date="2024-03" db="EMBL/GenBank/DDBJ databases">
        <title>WGS assembly of Saponaria officinalis var. Norfolk2.</title>
        <authorList>
            <person name="Jenkins J."/>
            <person name="Shu S."/>
            <person name="Grimwood J."/>
            <person name="Barry K."/>
            <person name="Goodstein D."/>
            <person name="Schmutz J."/>
            <person name="Leebens-Mack J."/>
            <person name="Osbourn A."/>
        </authorList>
    </citation>
    <scope>NUCLEOTIDE SEQUENCE [LARGE SCALE GENOMIC DNA]</scope>
    <source>
        <strain evidence="7">JIC</strain>
    </source>
</reference>
<evidence type="ECO:0000256" key="5">
    <source>
        <dbReference type="ARBA" id="ARBA00023136"/>
    </source>
</evidence>
<comment type="subcellular location">
    <subcellularLocation>
        <location evidence="1">Membrane</location>
    </subcellularLocation>
</comment>